<dbReference type="InterPro" id="IPR010572">
    <property type="entry name" value="Tail_dom"/>
</dbReference>
<name>A0A1M5THF9_9CLOT</name>
<protein>
    <submittedName>
        <fullName evidence="3">Phage minor structural protein, N-terminal region</fullName>
    </submittedName>
</protein>
<feature type="domain" description="Prophage endopeptidase tail N-terminal" evidence="2">
    <location>
        <begin position="2"/>
        <end position="80"/>
    </location>
</feature>
<feature type="domain" description="Tail spike" evidence="1">
    <location>
        <begin position="95"/>
        <end position="325"/>
    </location>
</feature>
<dbReference type="InterPro" id="IPR007119">
    <property type="entry name" value="Phage_tail_spike_N"/>
</dbReference>
<dbReference type="RefSeq" id="WP_073015913.1">
    <property type="nucleotide sequence ID" value="NZ_FQXU01000003.1"/>
</dbReference>
<organism evidence="3 4">
    <name type="scientific">Clostridium intestinale DSM 6191</name>
    <dbReference type="NCBI Taxonomy" id="1121320"/>
    <lineage>
        <taxon>Bacteria</taxon>
        <taxon>Bacillati</taxon>
        <taxon>Bacillota</taxon>
        <taxon>Clostridia</taxon>
        <taxon>Eubacteriales</taxon>
        <taxon>Clostridiaceae</taxon>
        <taxon>Clostridium</taxon>
    </lineage>
</organism>
<dbReference type="Pfam" id="PF18994">
    <property type="entry name" value="Prophage_tailD1"/>
    <property type="match status" value="1"/>
</dbReference>
<evidence type="ECO:0000259" key="2">
    <source>
        <dbReference type="Pfam" id="PF18994"/>
    </source>
</evidence>
<reference evidence="3 4" key="1">
    <citation type="submission" date="2016-11" db="EMBL/GenBank/DDBJ databases">
        <authorList>
            <person name="Jaros S."/>
            <person name="Januszkiewicz K."/>
            <person name="Wedrychowicz H."/>
        </authorList>
    </citation>
    <scope>NUCLEOTIDE SEQUENCE [LARGE SCALE GENOMIC DNA]</scope>
    <source>
        <strain evidence="3 4">DSM 6191</strain>
    </source>
</reference>
<dbReference type="Gene3D" id="2.60.120.260">
    <property type="entry name" value="Galactose-binding domain-like"/>
    <property type="match status" value="2"/>
</dbReference>
<dbReference type="InterPro" id="IPR044051">
    <property type="entry name" value="Prophage_tail_N"/>
</dbReference>
<sequence length="1376" mass="151291">MLVLYDLNKTKIAGLKNYKDLRMERDLSGDEVLFFSYPQLDSKHDSIKEETYIRTKKNEYVVKEVNIKDDWSEFVGKVNVEDLKGKVLDKFEVLEQQCADTVNLALVSTGWSIGSSDVSKKRTVRKSNCSVYDVLLEIKKIYLCDFKFDAINKKIYIYQSMGSDKGSYFSDKLNLKKLDIQSNSYDFCTRIIPIGKDGLRINDINGGKEYVENYQYSNKVITVFWEDNRYTVVENLKEDATAKLNELSKPIRAYSAEIFDLANLNDKYKNILDYDLGDTITLLSKDKKVKEKQRIVKIIEYPDEPERNSCEIANRTLSFDDIQADTLEAAETISSVTTSDGMIDNSKVDFNPLRLEVVDLVAQKVSVGELEAANARIGTLEATTIKTTEFEAYRGNIEILISSKATITDLEAVKLKADQATINIGNINTVLAKQVFTELANVGQIVAGSSIIANEAIGDSQIANLKVGKLLAGDLSTSKFKIVSDSGNMLISDNTIQIKDSSRVRVQIGKDASNDYNMYVWDSTGNLMFDATGLKASGIKSKIIRDDMVSDTANISGNKIEKESLVSQINGATTTLKASKIKFDDFNQTLDIAFNSLKSTVNETIQTVSSQGTSIGTLQGQITTKIWQTDITTAINNVVIGGRNLAQKTSDVYIDATGFTGATNDVKFPHTVLIRDLNVGDNVTVSFTFKYSNLTYNNASRGIRVQGQGNVTGWGNGAFNSYAIPVDFNAGSGEVNVSYRMIITSDHLLNSMWYINFRTDYITGGTISLKSLMIEKGNKKTTWTRALEDLDTKISENYSAINQTISGINTTVGSMQTSISGHETRIGTAEGSINTMKDQILLKVEKTDIYNIAGLVTKIDDRDASLIYTGTWNKGNDPAHYNTTYSHNSIANTSVKLTFDGVGVRWITSKNTFRGYADVKIDGTIVATNVDTYSATTVSNFVAFEKLGLTYGQHTIEIIVKGTKRAEAASPAVLIDCFEVLKEVQTQIDSAVSSISILSNQITSKVSSTDFETYKIQTANQIASKVSAVDFGSLIEQNPNNVRVAVGQIGGTNLLKGTDFSGLVGSKTPQGWWYWGSASTYGNQGSTGYNNAGTICIQNPTSESGGLWQSNIPLKPNTKYTLSLAVTKESNVKGGQFIFEYMDISGANISNTGITLNYDGKRHSYTFTTPSNFSSAKGGMQHQGSYNSGGGYVIFLTYPKLEEGDYATSWSPNANELKSGCFEVNDSYARFTNQDGSYTEFTPGTTGLKWHKAFGDAGKDYHYLMATGVASVTSSSNATVQLPDEFKGKNFEVLVSVKTADALTGSSINKFTCSVGGKDIVNGTFNIIGWMINYPKTTLQKFTSYIDGYWLLNDNTYINQGVSFYSIMEVSWIAIA</sequence>
<dbReference type="NCBIfam" id="TIGR01665">
    <property type="entry name" value="put_anti_recept"/>
    <property type="match status" value="1"/>
</dbReference>
<dbReference type="EMBL" id="FQXU01000003">
    <property type="protein sequence ID" value="SHH50156.1"/>
    <property type="molecule type" value="Genomic_DNA"/>
</dbReference>
<evidence type="ECO:0000313" key="4">
    <source>
        <dbReference type="Proteomes" id="UP000184241"/>
    </source>
</evidence>
<accession>A0A1M5THF9</accession>
<dbReference type="Proteomes" id="UP000184241">
    <property type="component" value="Unassembled WGS sequence"/>
</dbReference>
<evidence type="ECO:0000313" key="3">
    <source>
        <dbReference type="EMBL" id="SHH50156.1"/>
    </source>
</evidence>
<dbReference type="Pfam" id="PF06605">
    <property type="entry name" value="Prophage_tail"/>
    <property type="match status" value="1"/>
</dbReference>
<proteinExistence type="predicted"/>
<evidence type="ECO:0000259" key="1">
    <source>
        <dbReference type="Pfam" id="PF06605"/>
    </source>
</evidence>
<gene>
    <name evidence="3" type="ORF">SAMN02745941_00216</name>
</gene>